<evidence type="ECO:0000259" key="10">
    <source>
        <dbReference type="PROSITE" id="PS51918"/>
    </source>
</evidence>
<dbReference type="InterPro" id="IPR005839">
    <property type="entry name" value="Methylthiotransferase"/>
</dbReference>
<comment type="subcellular location">
    <subcellularLocation>
        <location evidence="8">Cytoplasm</location>
    </subcellularLocation>
</comment>
<evidence type="ECO:0000256" key="1">
    <source>
        <dbReference type="ARBA" id="ARBA00022485"/>
    </source>
</evidence>
<keyword evidence="1 8" id="KW-0004">4Fe-4S</keyword>
<evidence type="ECO:0000313" key="12">
    <source>
        <dbReference type="Proteomes" id="UP000003494"/>
    </source>
</evidence>
<keyword evidence="3 8" id="KW-0808">Transferase</keyword>
<dbReference type="PROSITE" id="PS51449">
    <property type="entry name" value="MTTASE_N"/>
    <property type="match status" value="1"/>
</dbReference>
<evidence type="ECO:0000259" key="9">
    <source>
        <dbReference type="PROSITE" id="PS51449"/>
    </source>
</evidence>
<dbReference type="Gene3D" id="2.40.50.140">
    <property type="entry name" value="Nucleic acid-binding proteins"/>
    <property type="match status" value="1"/>
</dbReference>
<feature type="domain" description="MTTase N-terminal" evidence="9">
    <location>
        <begin position="3"/>
        <end position="119"/>
    </location>
</feature>
<dbReference type="GO" id="GO:0103039">
    <property type="term" value="F:protein methylthiotransferase activity"/>
    <property type="evidence" value="ECO:0007669"/>
    <property type="project" value="UniProtKB-EC"/>
</dbReference>
<dbReference type="InterPro" id="IPR058240">
    <property type="entry name" value="rSAM_sf"/>
</dbReference>
<feature type="binding site" evidence="8">
    <location>
        <position position="12"/>
    </location>
    <ligand>
        <name>[4Fe-4S] cluster</name>
        <dbReference type="ChEBI" id="CHEBI:49883"/>
        <label>1</label>
    </ligand>
</feature>
<dbReference type="GO" id="GO:0140101">
    <property type="term" value="F:catalytic activity, acting on a tRNA"/>
    <property type="evidence" value="ECO:0007669"/>
    <property type="project" value="UniProtKB-ARBA"/>
</dbReference>
<keyword evidence="11" id="KW-0689">Ribosomal protein</keyword>
<feature type="binding site" evidence="8">
    <location>
        <position position="82"/>
    </location>
    <ligand>
        <name>[4Fe-4S] cluster</name>
        <dbReference type="ChEBI" id="CHEBI:49883"/>
        <label>1</label>
    </ligand>
</feature>
<dbReference type="Proteomes" id="UP000003494">
    <property type="component" value="Unassembled WGS sequence"/>
</dbReference>
<dbReference type="GO" id="GO:0046872">
    <property type="term" value="F:metal ion binding"/>
    <property type="evidence" value="ECO:0007669"/>
    <property type="project" value="UniProtKB-KW"/>
</dbReference>
<evidence type="ECO:0000256" key="3">
    <source>
        <dbReference type="ARBA" id="ARBA00022679"/>
    </source>
</evidence>
<keyword evidence="7 8" id="KW-0411">Iron-sulfur</keyword>
<proteinExistence type="inferred from homology"/>
<evidence type="ECO:0000256" key="2">
    <source>
        <dbReference type="ARBA" id="ARBA00022490"/>
    </source>
</evidence>
<feature type="binding site" evidence="8">
    <location>
        <position position="48"/>
    </location>
    <ligand>
        <name>[4Fe-4S] cluster</name>
        <dbReference type="ChEBI" id="CHEBI:49883"/>
        <label>1</label>
    </ligand>
</feature>
<feature type="binding site" evidence="8">
    <location>
        <position position="164"/>
    </location>
    <ligand>
        <name>[4Fe-4S] cluster</name>
        <dbReference type="ChEBI" id="CHEBI:49883"/>
        <label>2</label>
        <note>4Fe-4S-S-AdoMet</note>
    </ligand>
</feature>
<dbReference type="GO" id="GO:0032259">
    <property type="term" value="P:methylation"/>
    <property type="evidence" value="ECO:0007669"/>
    <property type="project" value="UniProtKB-KW"/>
</dbReference>
<dbReference type="PROSITE" id="PS01278">
    <property type="entry name" value="MTTASE_RADICAL"/>
    <property type="match status" value="1"/>
</dbReference>
<dbReference type="InterPro" id="IPR007197">
    <property type="entry name" value="rSAM"/>
</dbReference>
<comment type="catalytic activity">
    <reaction evidence="8">
        <text>L-aspartate(89)-[ribosomal protein uS12]-hydrogen + (sulfur carrier)-SH + AH2 + 2 S-adenosyl-L-methionine = 3-methylsulfanyl-L-aspartate(89)-[ribosomal protein uS12]-hydrogen + (sulfur carrier)-H + 5'-deoxyadenosine + L-methionine + A + S-adenosyl-L-homocysteine + 2 H(+)</text>
        <dbReference type="Rhea" id="RHEA:37087"/>
        <dbReference type="Rhea" id="RHEA-COMP:10460"/>
        <dbReference type="Rhea" id="RHEA-COMP:10461"/>
        <dbReference type="Rhea" id="RHEA-COMP:14737"/>
        <dbReference type="Rhea" id="RHEA-COMP:14739"/>
        <dbReference type="ChEBI" id="CHEBI:13193"/>
        <dbReference type="ChEBI" id="CHEBI:15378"/>
        <dbReference type="ChEBI" id="CHEBI:17319"/>
        <dbReference type="ChEBI" id="CHEBI:17499"/>
        <dbReference type="ChEBI" id="CHEBI:29917"/>
        <dbReference type="ChEBI" id="CHEBI:29961"/>
        <dbReference type="ChEBI" id="CHEBI:57844"/>
        <dbReference type="ChEBI" id="CHEBI:57856"/>
        <dbReference type="ChEBI" id="CHEBI:59789"/>
        <dbReference type="ChEBI" id="CHEBI:64428"/>
        <dbReference type="ChEBI" id="CHEBI:73599"/>
        <dbReference type="EC" id="2.8.4.4"/>
    </reaction>
</comment>
<keyword evidence="12" id="KW-1185">Reference proteome</keyword>
<dbReference type="GO" id="GO:0035599">
    <property type="term" value="F:aspartic acid methylthiotransferase activity"/>
    <property type="evidence" value="ECO:0007669"/>
    <property type="project" value="TreeGrafter"/>
</dbReference>
<dbReference type="Pfam" id="PF04055">
    <property type="entry name" value="Radical_SAM"/>
    <property type="match status" value="1"/>
</dbReference>
<dbReference type="InterPro" id="IPR020612">
    <property type="entry name" value="Methylthiotransferase_CS"/>
</dbReference>
<dbReference type="SFLD" id="SFLDF00274">
    <property type="entry name" value="ribosomal_protein_S12_methylth"/>
    <property type="match status" value="1"/>
</dbReference>
<dbReference type="Pfam" id="PF18693">
    <property type="entry name" value="TRAM_2"/>
    <property type="match status" value="1"/>
</dbReference>
<feature type="binding site" evidence="8">
    <location>
        <position position="161"/>
    </location>
    <ligand>
        <name>[4Fe-4S] cluster</name>
        <dbReference type="ChEBI" id="CHEBI:49883"/>
        <label>2</label>
        <note>4Fe-4S-S-AdoMet</note>
    </ligand>
</feature>
<dbReference type="SFLD" id="SFLDS00029">
    <property type="entry name" value="Radical_SAM"/>
    <property type="match status" value="1"/>
</dbReference>
<dbReference type="PROSITE" id="PS51918">
    <property type="entry name" value="RADICAL_SAM"/>
    <property type="match status" value="1"/>
</dbReference>
<dbReference type="eggNOG" id="COG0621">
    <property type="taxonomic scope" value="Bacteria"/>
</dbReference>
<dbReference type="Gene3D" id="3.40.50.12160">
    <property type="entry name" value="Methylthiotransferase, N-terminal domain"/>
    <property type="match status" value="1"/>
</dbReference>
<protein>
    <recommendedName>
        <fullName evidence="8">Ribosomal protein uS12 methylthiotransferase RimO</fullName>
        <shortName evidence="8">uS12 MTTase</shortName>
        <shortName evidence="8">uS12 methylthiotransferase</shortName>
        <ecNumber evidence="8">2.8.4.4</ecNumber>
    </recommendedName>
    <alternativeName>
        <fullName evidence="8">Ribosomal protein uS12 (aspartate-C(3))-methylthiotransferase</fullName>
    </alternativeName>
    <alternativeName>
        <fullName evidence="8">Ribosome maturation factor RimO</fullName>
    </alternativeName>
</protein>
<dbReference type="SUPFAM" id="SSF102114">
    <property type="entry name" value="Radical SAM enzymes"/>
    <property type="match status" value="1"/>
</dbReference>
<dbReference type="GO" id="GO:0005829">
    <property type="term" value="C:cytosol"/>
    <property type="evidence" value="ECO:0007669"/>
    <property type="project" value="TreeGrafter"/>
</dbReference>
<dbReference type="CDD" id="cd01335">
    <property type="entry name" value="Radical_SAM"/>
    <property type="match status" value="1"/>
</dbReference>
<dbReference type="SMART" id="SM00729">
    <property type="entry name" value="Elp3"/>
    <property type="match status" value="1"/>
</dbReference>
<dbReference type="SFLD" id="SFLDG01082">
    <property type="entry name" value="B12-binding_domain_containing"/>
    <property type="match status" value="1"/>
</dbReference>
<dbReference type="InterPro" id="IPR002792">
    <property type="entry name" value="TRAM_dom"/>
</dbReference>
<comment type="similarity">
    <text evidence="8">Belongs to the methylthiotransferase family. RimO subfamily.</text>
</comment>
<dbReference type="GO" id="GO:0051539">
    <property type="term" value="F:4 iron, 4 sulfur cluster binding"/>
    <property type="evidence" value="ECO:0007669"/>
    <property type="project" value="UniProtKB-UniRule"/>
</dbReference>
<dbReference type="HOGENOM" id="CLU_018697_0_1_9"/>
<dbReference type="STRING" id="626523.GCWU000342_01197"/>
<keyword evidence="5 8" id="KW-0479">Metal-binding</keyword>
<organism evidence="11 12">
    <name type="scientific">Shuttleworthella satelles DSM 14600</name>
    <dbReference type="NCBI Taxonomy" id="626523"/>
    <lineage>
        <taxon>Bacteria</taxon>
        <taxon>Bacillati</taxon>
        <taxon>Bacillota</taxon>
        <taxon>Clostridia</taxon>
        <taxon>Lachnospirales</taxon>
        <taxon>Lachnospiraceae</taxon>
        <taxon>Shuttleworthella</taxon>
    </lineage>
</organism>
<dbReference type="SFLD" id="SFLDG01061">
    <property type="entry name" value="methylthiotransferase"/>
    <property type="match status" value="1"/>
</dbReference>
<keyword evidence="11" id="KW-0489">Methyltransferase</keyword>
<dbReference type="Gene3D" id="3.80.30.20">
    <property type="entry name" value="tm_1862 like domain"/>
    <property type="match status" value="1"/>
</dbReference>
<dbReference type="EC" id="2.8.4.4" evidence="8"/>
<keyword evidence="4 8" id="KW-0949">S-adenosyl-L-methionine</keyword>
<accession>C4GB96</accession>
<dbReference type="EMBL" id="ACIP02000002">
    <property type="protein sequence ID" value="EEP28389.1"/>
    <property type="molecule type" value="Genomic_DNA"/>
</dbReference>
<dbReference type="FunFam" id="3.80.30.20:FF:000001">
    <property type="entry name" value="tRNA-2-methylthio-N(6)-dimethylallyladenosine synthase 2"/>
    <property type="match status" value="1"/>
</dbReference>
<dbReference type="Pfam" id="PF00919">
    <property type="entry name" value="UPF0004"/>
    <property type="match status" value="1"/>
</dbReference>
<dbReference type="HAMAP" id="MF_01865">
    <property type="entry name" value="MTTase_RimO"/>
    <property type="match status" value="1"/>
</dbReference>
<feature type="domain" description="Radical SAM core" evidence="10">
    <location>
        <begin position="143"/>
        <end position="373"/>
    </location>
</feature>
<dbReference type="NCBIfam" id="TIGR01125">
    <property type="entry name" value="30S ribosomal protein S12 methylthiotransferase RimO"/>
    <property type="match status" value="1"/>
</dbReference>
<dbReference type="GO" id="GO:0008168">
    <property type="term" value="F:methyltransferase activity"/>
    <property type="evidence" value="ECO:0007669"/>
    <property type="project" value="UniProtKB-KW"/>
</dbReference>
<dbReference type="AlphaFoldDB" id="C4GB96"/>
<evidence type="ECO:0000313" key="11">
    <source>
        <dbReference type="EMBL" id="EEP28389.1"/>
    </source>
</evidence>
<dbReference type="GO" id="GO:0035600">
    <property type="term" value="P:tRNA methylthiolation"/>
    <property type="evidence" value="ECO:0007669"/>
    <property type="project" value="UniProtKB-ARBA"/>
</dbReference>
<dbReference type="InterPro" id="IPR012340">
    <property type="entry name" value="NA-bd_OB-fold"/>
</dbReference>
<evidence type="ECO:0000256" key="6">
    <source>
        <dbReference type="ARBA" id="ARBA00023004"/>
    </source>
</evidence>
<evidence type="ECO:0000256" key="5">
    <source>
        <dbReference type="ARBA" id="ARBA00022723"/>
    </source>
</evidence>
<dbReference type="InterPro" id="IPR038135">
    <property type="entry name" value="Methylthiotransferase_N_sf"/>
</dbReference>
<comment type="cofactor">
    <cofactor evidence="8">
        <name>[4Fe-4S] cluster</name>
        <dbReference type="ChEBI" id="CHEBI:49883"/>
    </cofactor>
    <text evidence="8">Binds 2 [4Fe-4S] clusters. One cluster is coordinated with 3 cysteines and an exchangeable S-adenosyl-L-methionine.</text>
</comment>
<sequence>MSLKILFVSLGCDKNLVDSEHMLSRLHRDGFSMTDSEEEADIIIVNTCAFIESAKEESIETILQMAAYKEKGRLKALLATGCLSQRYARQIREQIPEVDGVLGTNSYDDIVPVLHAVLDGLPQTRIDDLDDLPDDEEAGRLLTTAGHYAYLKIAEGCDKHCSYCIIPKLRGSYRSVPMIKLIKEARELVSQGVRELILVAQETTLYGSDLYGRKMLPELLDKLNDIEGLRWIRILYAYPEEIDQELIQAMVRNDKVLHYIDMPIQHGDDEILRRMGRRTNQDDIRKKVAMLREAMPDIAIRTTVICGFPGETDQMHQNLLDFIDEMQFDRLGAFAYSQEEDTPAASFAGQLDQKVKEARLARVMEKQQKINFAMNESLVGSDLEAIIEGKIADEPAYVGRTYRDAPDVDGYIFVSGENDVFHTGDLVMTHVSGAYEYDLIGEPTDESSQ</sequence>
<reference evidence="11" key="1">
    <citation type="submission" date="2009-04" db="EMBL/GenBank/DDBJ databases">
        <authorList>
            <person name="Weinstock G."/>
            <person name="Sodergren E."/>
            <person name="Clifton S."/>
            <person name="Fulton L."/>
            <person name="Fulton B."/>
            <person name="Courtney L."/>
            <person name="Fronick C."/>
            <person name="Harrison M."/>
            <person name="Strong C."/>
            <person name="Farmer C."/>
            <person name="Delahaunty K."/>
            <person name="Markovic C."/>
            <person name="Hall O."/>
            <person name="Minx P."/>
            <person name="Tomlinson C."/>
            <person name="Mitreva M."/>
            <person name="Nelson J."/>
            <person name="Hou S."/>
            <person name="Wollam A."/>
            <person name="Pepin K.H."/>
            <person name="Johnson M."/>
            <person name="Bhonagiri V."/>
            <person name="Nash W.E."/>
            <person name="Warren W."/>
            <person name="Chinwalla A."/>
            <person name="Mardis E.R."/>
            <person name="Wilson R.K."/>
        </authorList>
    </citation>
    <scope>NUCLEOTIDE SEQUENCE [LARGE SCALE GENOMIC DNA]</scope>
    <source>
        <strain evidence="11">DSM 14600</strain>
    </source>
</reference>
<gene>
    <name evidence="8 11" type="primary">rimO</name>
    <name evidence="11" type="ORF">GCWU000342_01197</name>
</gene>
<evidence type="ECO:0000256" key="4">
    <source>
        <dbReference type="ARBA" id="ARBA00022691"/>
    </source>
</evidence>
<dbReference type="InterPro" id="IPR013848">
    <property type="entry name" value="Methylthiotransferase_N"/>
</dbReference>
<name>C4GB96_9FIRM</name>
<dbReference type="InterPro" id="IPR005840">
    <property type="entry name" value="Ribosomal_uS12_MeSTrfase_RimO"/>
</dbReference>
<dbReference type="GO" id="GO:0005840">
    <property type="term" value="C:ribosome"/>
    <property type="evidence" value="ECO:0007669"/>
    <property type="project" value="UniProtKB-KW"/>
</dbReference>
<dbReference type="FunFam" id="3.40.50.12160:FF:000002">
    <property type="entry name" value="Ribosomal protein S12 methylthiotransferase RimO"/>
    <property type="match status" value="1"/>
</dbReference>
<dbReference type="PANTHER" id="PTHR43837">
    <property type="entry name" value="RIBOSOMAL PROTEIN S12 METHYLTHIOTRANSFERASE RIMO"/>
    <property type="match status" value="1"/>
</dbReference>
<comment type="function">
    <text evidence="8">Catalyzes the methylthiolation of an aspartic acid residue of ribosomal protein uS12.</text>
</comment>
<feature type="binding site" evidence="8">
    <location>
        <position position="157"/>
    </location>
    <ligand>
        <name>[4Fe-4S] cluster</name>
        <dbReference type="ChEBI" id="CHEBI:49883"/>
        <label>2</label>
        <note>4Fe-4S-S-AdoMet</note>
    </ligand>
</feature>
<dbReference type="PANTHER" id="PTHR43837:SF1">
    <property type="entry name" value="RIBOSOMAL PROTEIN US12 METHYLTHIOTRANSFERASE RIMO"/>
    <property type="match status" value="1"/>
</dbReference>
<evidence type="ECO:0000256" key="8">
    <source>
        <dbReference type="HAMAP-Rule" id="MF_01865"/>
    </source>
</evidence>
<keyword evidence="11" id="KW-0687">Ribonucleoprotein</keyword>
<dbReference type="InterPro" id="IPR023404">
    <property type="entry name" value="rSAM_horseshoe"/>
</dbReference>
<dbReference type="NCBIfam" id="TIGR00089">
    <property type="entry name" value="MiaB/RimO family radical SAM methylthiotransferase"/>
    <property type="match status" value="1"/>
</dbReference>
<comment type="caution">
    <text evidence="11">The sequence shown here is derived from an EMBL/GenBank/DDBJ whole genome shotgun (WGS) entry which is preliminary data.</text>
</comment>
<evidence type="ECO:0000256" key="7">
    <source>
        <dbReference type="ARBA" id="ARBA00023014"/>
    </source>
</evidence>
<dbReference type="RefSeq" id="WP_006906207.1">
    <property type="nucleotide sequence ID" value="NZ_GG665866.1"/>
</dbReference>
<keyword evidence="2 8" id="KW-0963">Cytoplasm</keyword>
<dbReference type="InterPro" id="IPR006638">
    <property type="entry name" value="Elp3/MiaA/NifB-like_rSAM"/>
</dbReference>
<keyword evidence="6 8" id="KW-0408">Iron</keyword>